<evidence type="ECO:0000256" key="5">
    <source>
        <dbReference type="ARBA" id="ARBA00023163"/>
    </source>
</evidence>
<dbReference type="SMART" id="SM00448">
    <property type="entry name" value="REC"/>
    <property type="match status" value="1"/>
</dbReference>
<dbReference type="InterPro" id="IPR011006">
    <property type="entry name" value="CheY-like_superfamily"/>
</dbReference>
<accession>A0AAV5B3E3</accession>
<evidence type="ECO:0000256" key="2">
    <source>
        <dbReference type="ARBA" id="ARBA00023012"/>
    </source>
</evidence>
<name>A0AAV5B3E3_9ACTN</name>
<dbReference type="PANTHER" id="PTHR48111:SF21">
    <property type="entry name" value="DNA-BINDING DUAL MASTER TRANSCRIPTIONAL REGULATOR RPAA"/>
    <property type="match status" value="1"/>
</dbReference>
<feature type="modified residue" description="4-aspartylphosphate" evidence="6">
    <location>
        <position position="48"/>
    </location>
</feature>
<dbReference type="Pfam" id="PF00486">
    <property type="entry name" value="Trans_reg_C"/>
    <property type="match status" value="1"/>
</dbReference>
<dbReference type="Proteomes" id="UP001055025">
    <property type="component" value="Unassembled WGS sequence"/>
</dbReference>
<evidence type="ECO:0000256" key="4">
    <source>
        <dbReference type="ARBA" id="ARBA00023125"/>
    </source>
</evidence>
<proteinExistence type="predicted"/>
<feature type="domain" description="Response regulatory" evidence="8">
    <location>
        <begin position="1"/>
        <end position="112"/>
    </location>
</feature>
<dbReference type="CDD" id="cd00383">
    <property type="entry name" value="trans_reg_C"/>
    <property type="match status" value="1"/>
</dbReference>
<dbReference type="PANTHER" id="PTHR48111">
    <property type="entry name" value="REGULATOR OF RPOS"/>
    <property type="match status" value="1"/>
</dbReference>
<gene>
    <name evidence="10" type="ORF">ATOP_16090</name>
</gene>
<dbReference type="EMBL" id="BQKC01000001">
    <property type="protein sequence ID" value="GJM55954.1"/>
    <property type="molecule type" value="Genomic_DNA"/>
</dbReference>
<keyword evidence="4 7" id="KW-0238">DNA-binding</keyword>
<comment type="caution">
    <text evidence="10">The sequence shown here is derived from an EMBL/GenBank/DDBJ whole genome shotgun (WGS) entry which is preliminary data.</text>
</comment>
<feature type="domain" description="OmpR/PhoB-type" evidence="9">
    <location>
        <begin position="128"/>
        <end position="226"/>
    </location>
</feature>
<dbReference type="AlphaFoldDB" id="A0AAV5B3E3"/>
<organism evidence="10 11">
    <name type="scientific">Granulimonas faecalis</name>
    <dbReference type="NCBI Taxonomy" id="2894155"/>
    <lineage>
        <taxon>Bacteria</taxon>
        <taxon>Bacillati</taxon>
        <taxon>Actinomycetota</taxon>
        <taxon>Coriobacteriia</taxon>
        <taxon>Coriobacteriales</taxon>
        <taxon>Kribbibacteriaceae</taxon>
        <taxon>Granulimonas</taxon>
    </lineage>
</organism>
<dbReference type="PROSITE" id="PS51755">
    <property type="entry name" value="OMPR_PHOB"/>
    <property type="match status" value="1"/>
</dbReference>
<evidence type="ECO:0000313" key="10">
    <source>
        <dbReference type="EMBL" id="GJM55954.1"/>
    </source>
</evidence>
<dbReference type="Gene3D" id="1.10.10.10">
    <property type="entry name" value="Winged helix-like DNA-binding domain superfamily/Winged helix DNA-binding domain"/>
    <property type="match status" value="1"/>
</dbReference>
<dbReference type="SUPFAM" id="SSF52172">
    <property type="entry name" value="CheY-like"/>
    <property type="match status" value="1"/>
</dbReference>
<reference evidence="10" key="1">
    <citation type="journal article" date="2022" name="Int. J. Syst. Evol. Microbiol.">
        <title>Granulimonas faecalis gen. nov., sp. nov., and Leptogranulimonas caecicola gen. nov., sp. nov., novel lactate-producing Atopobiaceae bacteria isolated from mouse intestines, and an emended description of the family Atopobiaceae.</title>
        <authorList>
            <person name="Morinaga K."/>
            <person name="Kusada H."/>
            <person name="Sakamoto S."/>
            <person name="Murakami T."/>
            <person name="Toyoda A."/>
            <person name="Mori H."/>
            <person name="Meng X.Y."/>
            <person name="Takashino M."/>
            <person name="Murotomi K."/>
            <person name="Tamaki H."/>
        </authorList>
    </citation>
    <scope>NUCLEOTIDE SEQUENCE</scope>
    <source>
        <strain evidence="10">OPF53</strain>
    </source>
</reference>
<dbReference type="Gene3D" id="6.10.250.690">
    <property type="match status" value="1"/>
</dbReference>
<dbReference type="InterPro" id="IPR001789">
    <property type="entry name" value="Sig_transdc_resp-reg_receiver"/>
</dbReference>
<evidence type="ECO:0000259" key="8">
    <source>
        <dbReference type="PROSITE" id="PS50110"/>
    </source>
</evidence>
<keyword evidence="1 6" id="KW-0597">Phosphoprotein</keyword>
<evidence type="ECO:0000256" key="7">
    <source>
        <dbReference type="PROSITE-ProRule" id="PRU01091"/>
    </source>
</evidence>
<dbReference type="GO" id="GO:0006355">
    <property type="term" value="P:regulation of DNA-templated transcription"/>
    <property type="evidence" value="ECO:0007669"/>
    <property type="project" value="InterPro"/>
</dbReference>
<protein>
    <submittedName>
        <fullName evidence="10">DNA-binding response regulator</fullName>
    </submittedName>
</protein>
<evidence type="ECO:0000313" key="11">
    <source>
        <dbReference type="Proteomes" id="UP001055025"/>
    </source>
</evidence>
<dbReference type="PROSITE" id="PS50110">
    <property type="entry name" value="RESPONSE_REGULATORY"/>
    <property type="match status" value="1"/>
</dbReference>
<dbReference type="InterPro" id="IPR036388">
    <property type="entry name" value="WH-like_DNA-bd_sf"/>
</dbReference>
<dbReference type="GO" id="GO:0000976">
    <property type="term" value="F:transcription cis-regulatory region binding"/>
    <property type="evidence" value="ECO:0007669"/>
    <property type="project" value="TreeGrafter"/>
</dbReference>
<dbReference type="Pfam" id="PF00072">
    <property type="entry name" value="Response_reg"/>
    <property type="match status" value="1"/>
</dbReference>
<dbReference type="InterPro" id="IPR039420">
    <property type="entry name" value="WalR-like"/>
</dbReference>
<dbReference type="SUPFAM" id="SSF46894">
    <property type="entry name" value="C-terminal effector domain of the bipartite response regulators"/>
    <property type="match status" value="1"/>
</dbReference>
<dbReference type="Gene3D" id="3.40.50.2300">
    <property type="match status" value="1"/>
</dbReference>
<evidence type="ECO:0000259" key="9">
    <source>
        <dbReference type="PROSITE" id="PS51755"/>
    </source>
</evidence>
<dbReference type="SMART" id="SM00862">
    <property type="entry name" value="Trans_reg_C"/>
    <property type="match status" value="1"/>
</dbReference>
<sequence>MYAEDDDSTRTLVTSFLTADGFAVEAFPTADELLEAFGRHEPDLVLLDVMLSGTDGLEALARIRRSSTVPVMLLTAKGDDIDVCSGLALGGDDYLAKPFNPMVLVSRVRALMRRVDYDAAHPGCQPVQDDLTCGNTRLDRRRHAVYVGEQPLLATPTELRLIIFFMENHGEALSRQQILEAVWRLPDGVESRTLDETCRRVRVKLARAGSDVCIQTVRGFGYRLTELE</sequence>
<evidence type="ECO:0000256" key="3">
    <source>
        <dbReference type="ARBA" id="ARBA00023015"/>
    </source>
</evidence>
<keyword evidence="5" id="KW-0804">Transcription</keyword>
<keyword evidence="11" id="KW-1185">Reference proteome</keyword>
<evidence type="ECO:0000256" key="1">
    <source>
        <dbReference type="ARBA" id="ARBA00022553"/>
    </source>
</evidence>
<dbReference type="GO" id="GO:0005829">
    <property type="term" value="C:cytosol"/>
    <property type="evidence" value="ECO:0007669"/>
    <property type="project" value="TreeGrafter"/>
</dbReference>
<dbReference type="GO" id="GO:0000156">
    <property type="term" value="F:phosphorelay response regulator activity"/>
    <property type="evidence" value="ECO:0007669"/>
    <property type="project" value="TreeGrafter"/>
</dbReference>
<keyword evidence="3" id="KW-0805">Transcription regulation</keyword>
<dbReference type="GO" id="GO:0032993">
    <property type="term" value="C:protein-DNA complex"/>
    <property type="evidence" value="ECO:0007669"/>
    <property type="project" value="TreeGrafter"/>
</dbReference>
<feature type="DNA-binding region" description="OmpR/PhoB-type" evidence="7">
    <location>
        <begin position="128"/>
        <end position="226"/>
    </location>
</feature>
<dbReference type="InterPro" id="IPR001867">
    <property type="entry name" value="OmpR/PhoB-type_DNA-bd"/>
</dbReference>
<keyword evidence="2" id="KW-0902">Two-component regulatory system</keyword>
<evidence type="ECO:0000256" key="6">
    <source>
        <dbReference type="PROSITE-ProRule" id="PRU00169"/>
    </source>
</evidence>
<dbReference type="InterPro" id="IPR016032">
    <property type="entry name" value="Sig_transdc_resp-reg_C-effctor"/>
</dbReference>